<keyword evidence="2" id="KW-1185">Reference proteome</keyword>
<proteinExistence type="predicted"/>
<protein>
    <submittedName>
        <fullName evidence="1">Uncharacterized protein</fullName>
    </submittedName>
</protein>
<evidence type="ECO:0000313" key="2">
    <source>
        <dbReference type="Proteomes" id="UP001062846"/>
    </source>
</evidence>
<accession>A0ACC0M654</accession>
<name>A0ACC0M654_RHOML</name>
<dbReference type="EMBL" id="CM046397">
    <property type="protein sequence ID" value="KAI8536059.1"/>
    <property type="molecule type" value="Genomic_DNA"/>
</dbReference>
<sequence length="90" mass="10552">MGVFRLYCFIVSTTHYPRPELSPNPNYYQTQVDAVNRLVNGNEVDCHEQLRVNRHTFFNFSMTGEGKDYYWVVFVGHKPGIYTTWGEAQL</sequence>
<organism evidence="1 2">
    <name type="scientific">Rhododendron molle</name>
    <name type="common">Chinese azalea</name>
    <name type="synonym">Azalea mollis</name>
    <dbReference type="NCBI Taxonomy" id="49168"/>
    <lineage>
        <taxon>Eukaryota</taxon>
        <taxon>Viridiplantae</taxon>
        <taxon>Streptophyta</taxon>
        <taxon>Embryophyta</taxon>
        <taxon>Tracheophyta</taxon>
        <taxon>Spermatophyta</taxon>
        <taxon>Magnoliopsida</taxon>
        <taxon>eudicotyledons</taxon>
        <taxon>Gunneridae</taxon>
        <taxon>Pentapetalae</taxon>
        <taxon>asterids</taxon>
        <taxon>Ericales</taxon>
        <taxon>Ericaceae</taxon>
        <taxon>Ericoideae</taxon>
        <taxon>Rhodoreae</taxon>
        <taxon>Rhododendron</taxon>
    </lineage>
</organism>
<dbReference type="Proteomes" id="UP001062846">
    <property type="component" value="Chromosome 10"/>
</dbReference>
<reference evidence="1" key="1">
    <citation type="submission" date="2022-02" db="EMBL/GenBank/DDBJ databases">
        <title>Plant Genome Project.</title>
        <authorList>
            <person name="Zhang R.-G."/>
        </authorList>
    </citation>
    <scope>NUCLEOTIDE SEQUENCE</scope>
    <source>
        <strain evidence="1">AT1</strain>
    </source>
</reference>
<evidence type="ECO:0000313" key="1">
    <source>
        <dbReference type="EMBL" id="KAI8536059.1"/>
    </source>
</evidence>
<comment type="caution">
    <text evidence="1">The sequence shown here is derived from an EMBL/GenBank/DDBJ whole genome shotgun (WGS) entry which is preliminary data.</text>
</comment>
<gene>
    <name evidence="1" type="ORF">RHMOL_Rhmol10G0226700</name>
</gene>